<sequence length="470" mass="51203">MSNQPTLLKALLRERHWQKWSTFCKEWDRIAGDLDRDLVGSAPSRSQLARWLAGQVKSLPHPDACRVLEAMFPGLTAAQLFTVGRSAAMPTSVERPAVPVTTPTPSLAMPASDVPSEAARTQEEHASVDGTLGEEIAMSAEEAARFVRQKRGAVDQDVLEQLDADVRKLAGDYLLRPPFTMFRPISQLRTDVFELLDERQRPAVLPGLYRVAGQLCALLAHTCADLGQGYAADTHTRTAWLCADLAEDDQLRSYVRWVQSNVAFWNGDYRRAADLAHSGQRYATMGTSLLRLASQEARAYAAAADHREAERALGTSQAARSHVIPGDDNPGGVFRFAPGKAAYYASEVRLALGGRGNARKAAAEAEQALALFAGQADVDKCPEFVAAAQLDLVASHLALTDLHAAQEHLTPVFALPAESRTLPVVKRMSAIDRTLSGQQFSNAALAAELRERIHLFCAYTATRELPELAN</sequence>
<accession>A0ABQ3Y197</accession>
<proteinExistence type="predicted"/>
<name>A0ABQ3Y197_9ACTN</name>
<comment type="caution">
    <text evidence="1">The sequence shown here is derived from an EMBL/GenBank/DDBJ whole genome shotgun (WGS) entry which is preliminary data.</text>
</comment>
<evidence type="ECO:0008006" key="3">
    <source>
        <dbReference type="Google" id="ProtNLM"/>
    </source>
</evidence>
<gene>
    <name evidence="1" type="ORF">Ade02nite_23690</name>
</gene>
<dbReference type="RefSeq" id="WP_203761632.1">
    <property type="nucleotide sequence ID" value="NZ_BAAABO010000027.1"/>
</dbReference>
<dbReference type="EMBL" id="BOMI01000037">
    <property type="protein sequence ID" value="GID73728.1"/>
    <property type="molecule type" value="Genomic_DNA"/>
</dbReference>
<protein>
    <recommendedName>
        <fullName evidence="3">XRE family transcriptional regulator</fullName>
    </recommendedName>
</protein>
<keyword evidence="2" id="KW-1185">Reference proteome</keyword>
<reference evidence="1 2" key="1">
    <citation type="submission" date="2021-01" db="EMBL/GenBank/DDBJ databases">
        <title>Whole genome shotgun sequence of Actinoplanes deccanensis NBRC 13994.</title>
        <authorList>
            <person name="Komaki H."/>
            <person name="Tamura T."/>
        </authorList>
    </citation>
    <scope>NUCLEOTIDE SEQUENCE [LARGE SCALE GENOMIC DNA]</scope>
    <source>
        <strain evidence="1 2">NBRC 13994</strain>
    </source>
</reference>
<dbReference type="Proteomes" id="UP000609879">
    <property type="component" value="Unassembled WGS sequence"/>
</dbReference>
<evidence type="ECO:0000313" key="1">
    <source>
        <dbReference type="EMBL" id="GID73728.1"/>
    </source>
</evidence>
<evidence type="ECO:0000313" key="2">
    <source>
        <dbReference type="Proteomes" id="UP000609879"/>
    </source>
</evidence>
<organism evidence="1 2">
    <name type="scientific">Paractinoplanes deccanensis</name>
    <dbReference type="NCBI Taxonomy" id="113561"/>
    <lineage>
        <taxon>Bacteria</taxon>
        <taxon>Bacillati</taxon>
        <taxon>Actinomycetota</taxon>
        <taxon>Actinomycetes</taxon>
        <taxon>Micromonosporales</taxon>
        <taxon>Micromonosporaceae</taxon>
        <taxon>Paractinoplanes</taxon>
    </lineage>
</organism>